<dbReference type="PANTHER" id="PTHR43344">
    <property type="entry name" value="PHOSPHOSERINE PHOSPHATASE"/>
    <property type="match status" value="1"/>
</dbReference>
<dbReference type="RefSeq" id="WP_143406826.1">
    <property type="nucleotide sequence ID" value="NZ_MRZU01000003.1"/>
</dbReference>
<dbReference type="InterPro" id="IPR036412">
    <property type="entry name" value="HAD-like_sf"/>
</dbReference>
<evidence type="ECO:0000256" key="3">
    <source>
        <dbReference type="ARBA" id="ARBA00012640"/>
    </source>
</evidence>
<comment type="caution">
    <text evidence="9">The sequence shown here is derived from an EMBL/GenBank/DDBJ whole genome shotgun (WGS) entry which is preliminary data.</text>
</comment>
<keyword evidence="4" id="KW-0028">Amino-acid biosynthesis</keyword>
<keyword evidence="6 9" id="KW-0378">Hydrolase</keyword>
<organism evidence="9 10">
    <name type="scientific">Methanonatronarchaeum thermophilum</name>
    <dbReference type="NCBI Taxonomy" id="1927129"/>
    <lineage>
        <taxon>Archaea</taxon>
        <taxon>Methanobacteriati</taxon>
        <taxon>Methanobacteriota</taxon>
        <taxon>Methanonatronarchaeia</taxon>
        <taxon>Methanonatronarchaeales</taxon>
        <taxon>Methanonatronarchaeaceae</taxon>
        <taxon>Methanonatronarchaeum</taxon>
    </lineage>
</organism>
<sequence length="340" mass="38444">MRKIVCFDLEGPLSPQDNAFEVMGLLDGGKEVFEKISKFDDIISLEGREGYEPGDTLSLIAPFLVAEGIDENNVLEISNKAKVVNGSKELVNRLKKDGWIVKIISTSYSYHAHTIGDRIGVPSEDIWCTQIDFNELQKLISKDLKNRIKEVSHEIVEIDEIDGLVEKLDSFFFKELPKTEYGNPLERVKVVGGAKKLEAVKEISKKYKVPLQDISVVGDSITDYKMLGEIKKHDGKSIVFNGNQYAIPNAKYAVGSENIRYIEPILNSNEPEKLVTQWEKNIEKIEKNTESAPKPIKDLLIELETSIPDIRLVREEETEEIVKKHIKYRKTVRGEAADLG</sequence>
<comment type="pathway">
    <text evidence="2">Amino-acid biosynthesis; L-serine biosynthesis; L-serine from 3-phospho-D-glycerate: step 3/3.</text>
</comment>
<dbReference type="SUPFAM" id="SSF56784">
    <property type="entry name" value="HAD-like"/>
    <property type="match status" value="1"/>
</dbReference>
<gene>
    <name evidence="9" type="ORF">AMET1_0657</name>
</gene>
<dbReference type="GO" id="GO:0005737">
    <property type="term" value="C:cytoplasm"/>
    <property type="evidence" value="ECO:0007669"/>
    <property type="project" value="TreeGrafter"/>
</dbReference>
<protein>
    <recommendedName>
        <fullName evidence="3">phosphoserine phosphatase</fullName>
        <ecNumber evidence="3">3.1.3.3</ecNumber>
    </recommendedName>
</protein>
<evidence type="ECO:0000313" key="9">
    <source>
        <dbReference type="EMBL" id="OUJ19006.1"/>
    </source>
</evidence>
<reference evidence="9 10" key="1">
    <citation type="submission" date="2016-12" db="EMBL/GenBank/DDBJ databases">
        <title>Discovery of methanogenic haloarchaea.</title>
        <authorList>
            <person name="Sorokin D.Y."/>
            <person name="Makarova K.S."/>
            <person name="Abbas B."/>
            <person name="Ferrer M."/>
            <person name="Golyshin P.N."/>
        </authorList>
    </citation>
    <scope>NUCLEOTIDE SEQUENCE [LARGE SCALE GENOMIC DNA]</scope>
    <source>
        <strain evidence="9">AMET1</strain>
    </source>
</reference>
<dbReference type="GO" id="GO:0000287">
    <property type="term" value="F:magnesium ion binding"/>
    <property type="evidence" value="ECO:0007669"/>
    <property type="project" value="TreeGrafter"/>
</dbReference>
<evidence type="ECO:0000256" key="2">
    <source>
        <dbReference type="ARBA" id="ARBA00005135"/>
    </source>
</evidence>
<dbReference type="AlphaFoldDB" id="A0A1Y3GHZ4"/>
<dbReference type="Gene3D" id="3.40.50.1000">
    <property type="entry name" value="HAD superfamily/HAD-like"/>
    <property type="match status" value="1"/>
</dbReference>
<dbReference type="EC" id="3.1.3.3" evidence="3"/>
<dbReference type="Pfam" id="PF08282">
    <property type="entry name" value="Hydrolase_3"/>
    <property type="match status" value="1"/>
</dbReference>
<dbReference type="Gene3D" id="1.10.3870.10">
    <property type="entry name" value="AF1437-like domain superfamily"/>
    <property type="match status" value="1"/>
</dbReference>
<keyword evidence="5" id="KW-0479">Metal-binding</keyword>
<evidence type="ECO:0000256" key="6">
    <source>
        <dbReference type="ARBA" id="ARBA00022801"/>
    </source>
</evidence>
<dbReference type="PANTHER" id="PTHR43344:SF2">
    <property type="entry name" value="PHOSPHOSERINE PHOSPHATASE"/>
    <property type="match status" value="1"/>
</dbReference>
<dbReference type="EMBL" id="MRZU01000003">
    <property type="protein sequence ID" value="OUJ19006.1"/>
    <property type="molecule type" value="Genomic_DNA"/>
</dbReference>
<keyword evidence="10" id="KW-1185">Reference proteome</keyword>
<evidence type="ECO:0000256" key="1">
    <source>
        <dbReference type="ARBA" id="ARBA00001946"/>
    </source>
</evidence>
<evidence type="ECO:0000256" key="7">
    <source>
        <dbReference type="ARBA" id="ARBA00022842"/>
    </source>
</evidence>
<proteinExistence type="predicted"/>
<keyword evidence="7" id="KW-0460">Magnesium</keyword>
<evidence type="ECO:0000313" key="10">
    <source>
        <dbReference type="Proteomes" id="UP000195137"/>
    </source>
</evidence>
<dbReference type="InterPro" id="IPR023214">
    <property type="entry name" value="HAD_sf"/>
</dbReference>
<dbReference type="InterPro" id="IPR050582">
    <property type="entry name" value="HAD-like_SerB"/>
</dbReference>
<evidence type="ECO:0000256" key="4">
    <source>
        <dbReference type="ARBA" id="ARBA00022605"/>
    </source>
</evidence>
<evidence type="ECO:0000256" key="5">
    <source>
        <dbReference type="ARBA" id="ARBA00022723"/>
    </source>
</evidence>
<name>A0A1Y3GHZ4_9EURY</name>
<comment type="cofactor">
    <cofactor evidence="1">
        <name>Mg(2+)</name>
        <dbReference type="ChEBI" id="CHEBI:18420"/>
    </cofactor>
</comment>
<dbReference type="GO" id="GO:0006564">
    <property type="term" value="P:L-serine biosynthetic process"/>
    <property type="evidence" value="ECO:0007669"/>
    <property type="project" value="UniProtKB-KW"/>
</dbReference>
<dbReference type="OrthoDB" id="359083at2157"/>
<accession>A0A1Y3GHZ4</accession>
<dbReference type="Proteomes" id="UP000195137">
    <property type="component" value="Unassembled WGS sequence"/>
</dbReference>
<dbReference type="GO" id="GO:0036424">
    <property type="term" value="F:L-phosphoserine phosphatase activity"/>
    <property type="evidence" value="ECO:0007669"/>
    <property type="project" value="TreeGrafter"/>
</dbReference>
<keyword evidence="8" id="KW-0718">Serine biosynthesis</keyword>
<evidence type="ECO:0000256" key="8">
    <source>
        <dbReference type="ARBA" id="ARBA00023299"/>
    </source>
</evidence>